<evidence type="ECO:0000313" key="2">
    <source>
        <dbReference type="Proteomes" id="UP000826656"/>
    </source>
</evidence>
<reference evidence="1 2" key="1">
    <citation type="journal article" date="2021" name="bioRxiv">
        <title>Chromosome-scale and haplotype-resolved genome assembly of a tetraploid potato cultivar.</title>
        <authorList>
            <person name="Sun H."/>
            <person name="Jiao W.-B."/>
            <person name="Krause K."/>
            <person name="Campoy J.A."/>
            <person name="Goel M."/>
            <person name="Folz-Donahue K."/>
            <person name="Kukat C."/>
            <person name="Huettel B."/>
            <person name="Schneeberger K."/>
        </authorList>
    </citation>
    <scope>NUCLEOTIDE SEQUENCE [LARGE SCALE GENOMIC DNA]</scope>
    <source>
        <strain evidence="1">SolTubOtavaFocal</strain>
        <tissue evidence="1">Leaves</tissue>
    </source>
</reference>
<comment type="caution">
    <text evidence="1">The sequence shown here is derived from an EMBL/GenBank/DDBJ whole genome shotgun (WGS) entry which is preliminary data.</text>
</comment>
<dbReference type="EMBL" id="JAIVGD010000013">
    <property type="protein sequence ID" value="KAH0761171.1"/>
    <property type="molecule type" value="Genomic_DNA"/>
</dbReference>
<dbReference type="Proteomes" id="UP000826656">
    <property type="component" value="Unassembled WGS sequence"/>
</dbReference>
<keyword evidence="2" id="KW-1185">Reference proteome</keyword>
<accession>A0ABQ7VAU1</accession>
<proteinExistence type="predicted"/>
<organism evidence="1 2">
    <name type="scientific">Solanum tuberosum</name>
    <name type="common">Potato</name>
    <dbReference type="NCBI Taxonomy" id="4113"/>
    <lineage>
        <taxon>Eukaryota</taxon>
        <taxon>Viridiplantae</taxon>
        <taxon>Streptophyta</taxon>
        <taxon>Embryophyta</taxon>
        <taxon>Tracheophyta</taxon>
        <taxon>Spermatophyta</taxon>
        <taxon>Magnoliopsida</taxon>
        <taxon>eudicotyledons</taxon>
        <taxon>Gunneridae</taxon>
        <taxon>Pentapetalae</taxon>
        <taxon>asterids</taxon>
        <taxon>lamiids</taxon>
        <taxon>Solanales</taxon>
        <taxon>Solanaceae</taxon>
        <taxon>Solanoideae</taxon>
        <taxon>Solaneae</taxon>
        <taxon>Solanum</taxon>
    </lineage>
</organism>
<evidence type="ECO:0000313" key="1">
    <source>
        <dbReference type="EMBL" id="KAH0761171.1"/>
    </source>
</evidence>
<gene>
    <name evidence="1" type="ORF">KY290_017244</name>
</gene>
<sequence length="86" mass="9952">MHKISPGRDGGCLAFAAAVLPEFLVRTNEKKRRRRVEVAWYGASPARREVKIEEGNRKGRRGETSLGGEMDDVRWWLKKQREGREE</sequence>
<name>A0ABQ7VAU1_SOLTU</name>
<protein>
    <submittedName>
        <fullName evidence="1">Uncharacterized protein</fullName>
    </submittedName>
</protein>